<protein>
    <recommendedName>
        <fullName evidence="1">Muconolactone isomerase domain-containing protein</fullName>
    </recommendedName>
</protein>
<name>A0A1U9KUA8_9PROT</name>
<dbReference type="SUPFAM" id="SSF54909">
    <property type="entry name" value="Dimeric alpha+beta barrel"/>
    <property type="match status" value="1"/>
</dbReference>
<gene>
    <name evidence="2" type="ORF">A0U93_09565</name>
</gene>
<feature type="domain" description="Muconolactone isomerase" evidence="1">
    <location>
        <begin position="29"/>
        <end position="99"/>
    </location>
</feature>
<dbReference type="EMBL" id="CP014691">
    <property type="protein sequence ID" value="AQS89426.1"/>
    <property type="molecule type" value="Genomic_DNA"/>
</dbReference>
<dbReference type="KEGG" id="nch:A0U93_09565"/>
<evidence type="ECO:0000313" key="2">
    <source>
        <dbReference type="EMBL" id="AQS89426.1"/>
    </source>
</evidence>
<dbReference type="STRING" id="320497.A0U93_09565"/>
<dbReference type="InterPro" id="IPR011008">
    <property type="entry name" value="Dimeric_a/b-barrel"/>
</dbReference>
<evidence type="ECO:0000313" key="3">
    <source>
        <dbReference type="Proteomes" id="UP000188604"/>
    </source>
</evidence>
<reference evidence="2 3" key="1">
    <citation type="submission" date="2016-03" db="EMBL/GenBank/DDBJ databases">
        <title>Acetic acid bacteria sequencing.</title>
        <authorList>
            <person name="Brandt J."/>
            <person name="Jakob F."/>
            <person name="Vogel R.F."/>
        </authorList>
    </citation>
    <scope>NUCLEOTIDE SEQUENCE [LARGE SCALE GENOMIC DNA]</scope>
    <source>
        <strain evidence="2 3">NBRC 101099</strain>
    </source>
</reference>
<proteinExistence type="predicted"/>
<organism evidence="2 3">
    <name type="scientific">Neoasaia chiangmaiensis</name>
    <dbReference type="NCBI Taxonomy" id="320497"/>
    <lineage>
        <taxon>Bacteria</taxon>
        <taxon>Pseudomonadati</taxon>
        <taxon>Pseudomonadota</taxon>
        <taxon>Alphaproteobacteria</taxon>
        <taxon>Acetobacterales</taxon>
        <taxon>Acetobacteraceae</taxon>
        <taxon>Neoasaia</taxon>
    </lineage>
</organism>
<sequence length="113" mass="12112">MPAQAASVSSQAQVPTTHILAIGKLTGTATPSQRKAIMPQEVRDTVNLALAGKIDQWWAMQDRTGVIFLLNVTSPDEANAMLSKLPLGKAGLMRFTLIPVGPLSPLRILTDNH</sequence>
<dbReference type="Pfam" id="PF02426">
    <property type="entry name" value="MIase"/>
    <property type="match status" value="1"/>
</dbReference>
<dbReference type="Proteomes" id="UP000188604">
    <property type="component" value="Chromosome"/>
</dbReference>
<keyword evidence="3" id="KW-1185">Reference proteome</keyword>
<dbReference type="Gene3D" id="3.30.70.1060">
    <property type="entry name" value="Dimeric alpha+beta barrel"/>
    <property type="match status" value="1"/>
</dbReference>
<evidence type="ECO:0000259" key="1">
    <source>
        <dbReference type="Pfam" id="PF02426"/>
    </source>
</evidence>
<accession>A0A1U9KUA8</accession>
<dbReference type="AlphaFoldDB" id="A0A1U9KUA8"/>
<dbReference type="InterPro" id="IPR026029">
    <property type="entry name" value="MLI_dom"/>
</dbReference>